<dbReference type="Pfam" id="PF04117">
    <property type="entry name" value="Mpv17_PMP22"/>
    <property type="match status" value="1"/>
</dbReference>
<evidence type="ECO:0000256" key="6">
    <source>
        <dbReference type="RuleBase" id="RU363053"/>
    </source>
</evidence>
<reference evidence="7 8" key="1">
    <citation type="submission" date="2018-07" db="EMBL/GenBank/DDBJ databases">
        <title>The complete nuclear genome of the prasinophyte Chloropicon primus (CCMP1205).</title>
        <authorList>
            <person name="Pombert J.-F."/>
            <person name="Otis C."/>
            <person name="Turmel M."/>
            <person name="Lemieux C."/>
        </authorList>
    </citation>
    <scope>NUCLEOTIDE SEQUENCE [LARGE SCALE GENOMIC DNA]</scope>
    <source>
        <strain evidence="7 8">CCMP1205</strain>
    </source>
</reference>
<name>A0A5B8MZG9_9CHLO</name>
<dbReference type="Proteomes" id="UP000316726">
    <property type="component" value="Chromosome 20"/>
</dbReference>
<dbReference type="PANTHER" id="PTHR11266">
    <property type="entry name" value="PEROXISOMAL MEMBRANE PROTEIN 2, PXMP2 MPV17"/>
    <property type="match status" value="1"/>
</dbReference>
<evidence type="ECO:0000256" key="2">
    <source>
        <dbReference type="ARBA" id="ARBA00006824"/>
    </source>
</evidence>
<dbReference type="GO" id="GO:0005737">
    <property type="term" value="C:cytoplasm"/>
    <property type="evidence" value="ECO:0007669"/>
    <property type="project" value="TreeGrafter"/>
</dbReference>
<comment type="subcellular location">
    <subcellularLocation>
        <location evidence="1">Membrane</location>
        <topology evidence="1">Multi-pass membrane protein</topology>
    </subcellularLocation>
</comment>
<dbReference type="InterPro" id="IPR007248">
    <property type="entry name" value="Mpv17_PMP22"/>
</dbReference>
<evidence type="ECO:0000256" key="5">
    <source>
        <dbReference type="ARBA" id="ARBA00023136"/>
    </source>
</evidence>
<dbReference type="GO" id="GO:0016020">
    <property type="term" value="C:membrane"/>
    <property type="evidence" value="ECO:0007669"/>
    <property type="project" value="UniProtKB-SubCell"/>
</dbReference>
<dbReference type="OrthoDB" id="10267969at2759"/>
<evidence type="ECO:0000313" key="8">
    <source>
        <dbReference type="Proteomes" id="UP000316726"/>
    </source>
</evidence>
<accession>A0A5B8MZG9</accession>
<keyword evidence="8" id="KW-1185">Reference proteome</keyword>
<keyword evidence="5" id="KW-0472">Membrane</keyword>
<gene>
    <name evidence="7" type="ORF">A3770_20p84810</name>
</gene>
<dbReference type="STRING" id="1764295.A0A5B8MZG9"/>
<dbReference type="EMBL" id="CP031053">
    <property type="protein sequence ID" value="QDZ25963.1"/>
    <property type="molecule type" value="Genomic_DNA"/>
</dbReference>
<dbReference type="AlphaFoldDB" id="A0A5B8MZG9"/>
<dbReference type="PANTHER" id="PTHR11266:SF17">
    <property type="entry name" value="PROTEIN MPV17"/>
    <property type="match status" value="1"/>
</dbReference>
<sequence>MHPSGGQWTPSIGFDPRYCIRCDASSSLVQVYQDALLGEDALWTKATTSGVIWALSDWLAQKSEGREAHEVQGLRILRFCAFGALVNAPMFDFYYFIQDQVIEGETLVPRLVKLSIDQLLWTPFIYLPTFFGGMALLEGRSTEEAVVEVQRKGFGLTRTLIANWKFWVPVNVCTYFWIPLEYRVLWNNAASLAWTIFLSRTQNTTTTKDKEGREEG</sequence>
<evidence type="ECO:0000256" key="1">
    <source>
        <dbReference type="ARBA" id="ARBA00004141"/>
    </source>
</evidence>
<evidence type="ECO:0000256" key="4">
    <source>
        <dbReference type="ARBA" id="ARBA00022989"/>
    </source>
</evidence>
<keyword evidence="4" id="KW-1133">Transmembrane helix</keyword>
<comment type="similarity">
    <text evidence="2 6">Belongs to the peroxisomal membrane protein PXMP2/4 family.</text>
</comment>
<evidence type="ECO:0000256" key="3">
    <source>
        <dbReference type="ARBA" id="ARBA00022692"/>
    </source>
</evidence>
<protein>
    <submittedName>
        <fullName evidence="7">Putative peroxisomal membrane protein</fullName>
    </submittedName>
</protein>
<evidence type="ECO:0000313" key="7">
    <source>
        <dbReference type="EMBL" id="QDZ25963.1"/>
    </source>
</evidence>
<proteinExistence type="inferred from homology"/>
<organism evidence="7 8">
    <name type="scientific">Chloropicon primus</name>
    <dbReference type="NCBI Taxonomy" id="1764295"/>
    <lineage>
        <taxon>Eukaryota</taxon>
        <taxon>Viridiplantae</taxon>
        <taxon>Chlorophyta</taxon>
        <taxon>Chloropicophyceae</taxon>
        <taxon>Chloropicales</taxon>
        <taxon>Chloropicaceae</taxon>
        <taxon>Chloropicon</taxon>
    </lineage>
</organism>
<keyword evidence="3" id="KW-0812">Transmembrane</keyword>